<dbReference type="Proteomes" id="UP001055811">
    <property type="component" value="Linkage Group LG05"/>
</dbReference>
<protein>
    <submittedName>
        <fullName evidence="1">Uncharacterized protein</fullName>
    </submittedName>
</protein>
<reference evidence="1 2" key="2">
    <citation type="journal article" date="2022" name="Mol. Ecol. Resour.">
        <title>The genomes of chicory, endive, great burdock and yacon provide insights into Asteraceae paleo-polyploidization history and plant inulin production.</title>
        <authorList>
            <person name="Fan W."/>
            <person name="Wang S."/>
            <person name="Wang H."/>
            <person name="Wang A."/>
            <person name="Jiang F."/>
            <person name="Liu H."/>
            <person name="Zhao H."/>
            <person name="Xu D."/>
            <person name="Zhang Y."/>
        </authorList>
    </citation>
    <scope>NUCLEOTIDE SEQUENCE [LARGE SCALE GENOMIC DNA]</scope>
    <source>
        <strain evidence="2">cv. Punajuju</strain>
        <tissue evidence="1">Leaves</tissue>
    </source>
</reference>
<evidence type="ECO:0000313" key="1">
    <source>
        <dbReference type="EMBL" id="KAI3739927.1"/>
    </source>
</evidence>
<accession>A0ACB9D005</accession>
<dbReference type="EMBL" id="CM042013">
    <property type="protein sequence ID" value="KAI3739927.1"/>
    <property type="molecule type" value="Genomic_DNA"/>
</dbReference>
<comment type="caution">
    <text evidence="1">The sequence shown here is derived from an EMBL/GenBank/DDBJ whole genome shotgun (WGS) entry which is preliminary data.</text>
</comment>
<organism evidence="1 2">
    <name type="scientific">Cichorium intybus</name>
    <name type="common">Chicory</name>
    <dbReference type="NCBI Taxonomy" id="13427"/>
    <lineage>
        <taxon>Eukaryota</taxon>
        <taxon>Viridiplantae</taxon>
        <taxon>Streptophyta</taxon>
        <taxon>Embryophyta</taxon>
        <taxon>Tracheophyta</taxon>
        <taxon>Spermatophyta</taxon>
        <taxon>Magnoliopsida</taxon>
        <taxon>eudicotyledons</taxon>
        <taxon>Gunneridae</taxon>
        <taxon>Pentapetalae</taxon>
        <taxon>asterids</taxon>
        <taxon>campanulids</taxon>
        <taxon>Asterales</taxon>
        <taxon>Asteraceae</taxon>
        <taxon>Cichorioideae</taxon>
        <taxon>Cichorieae</taxon>
        <taxon>Cichoriinae</taxon>
        <taxon>Cichorium</taxon>
    </lineage>
</organism>
<reference evidence="2" key="1">
    <citation type="journal article" date="2022" name="Mol. Ecol. Resour.">
        <title>The genomes of chicory, endive, great burdock and yacon provide insights into Asteraceae palaeo-polyploidization history and plant inulin production.</title>
        <authorList>
            <person name="Fan W."/>
            <person name="Wang S."/>
            <person name="Wang H."/>
            <person name="Wang A."/>
            <person name="Jiang F."/>
            <person name="Liu H."/>
            <person name="Zhao H."/>
            <person name="Xu D."/>
            <person name="Zhang Y."/>
        </authorList>
    </citation>
    <scope>NUCLEOTIDE SEQUENCE [LARGE SCALE GENOMIC DNA]</scope>
    <source>
        <strain evidence="2">cv. Punajuju</strain>
    </source>
</reference>
<proteinExistence type="predicted"/>
<sequence length="296" mass="33968">MAGRRGQNQPPEDLPTHPWLQFPATINDARRQRYFGELAKIHKKDIHVPPSLDWDFAATVGLDHRLAAFTTKIHAASGFTCHAWDRLFHFQEPIFREITLEFISTVHFEQHKELTDRTAFSFRLGGVSRECSVLDLGIRLGLYMREETVSPRFSTFFEACLKHQPEEFHLVYVWRLLADEVFNSHTAVESRTRSPVHRLLHRLVATMVNHRKGGEKVSVDDVFYLWCLLSEGVCLNVPYTLAVFLARKAKGAKAKSPISGGHFISRLANLLMFSLLLTRGDSRGQTRDLCRRAIWS</sequence>
<keyword evidence="2" id="KW-1185">Reference proteome</keyword>
<name>A0ACB9D005_CICIN</name>
<gene>
    <name evidence="1" type="ORF">L2E82_30341</name>
</gene>
<evidence type="ECO:0000313" key="2">
    <source>
        <dbReference type="Proteomes" id="UP001055811"/>
    </source>
</evidence>